<reference evidence="9" key="1">
    <citation type="journal article" date="2020" name="mSystems">
        <title>Genome- and Community-Level Interaction Insights into Carbon Utilization and Element Cycling Functions of Hydrothermarchaeota in Hydrothermal Sediment.</title>
        <authorList>
            <person name="Zhou Z."/>
            <person name="Liu Y."/>
            <person name="Xu W."/>
            <person name="Pan J."/>
            <person name="Luo Z.H."/>
            <person name="Li M."/>
        </authorList>
    </citation>
    <scope>NUCLEOTIDE SEQUENCE [LARGE SCALE GENOMIC DNA]</scope>
    <source>
        <strain evidence="9">SpSt-6</strain>
    </source>
</reference>
<comment type="pathway">
    <text evidence="1">Amino-acid biosynthesis; L-arginine biosynthesis; L-arginine from L-ornithine and carbamoyl phosphate: step 1/3.</text>
</comment>
<feature type="binding site" evidence="6">
    <location>
        <begin position="128"/>
        <end position="131"/>
    </location>
    <ligand>
        <name>carbamoyl phosphate</name>
        <dbReference type="ChEBI" id="CHEBI:58228"/>
    </ligand>
</feature>
<dbReference type="Pfam" id="PF02729">
    <property type="entry name" value="OTCace_N"/>
    <property type="match status" value="1"/>
</dbReference>
<dbReference type="InterPro" id="IPR036901">
    <property type="entry name" value="Asp/Orn_carbamoylTrfase_sf"/>
</dbReference>
<dbReference type="PRINTS" id="PR00100">
    <property type="entry name" value="AOTCASE"/>
</dbReference>
<dbReference type="HAMAP" id="MF_01109">
    <property type="entry name" value="OTCase"/>
    <property type="match status" value="1"/>
</dbReference>
<dbReference type="GO" id="GO:0019240">
    <property type="term" value="P:citrulline biosynthetic process"/>
    <property type="evidence" value="ECO:0007669"/>
    <property type="project" value="TreeGrafter"/>
</dbReference>
<feature type="binding site" evidence="6">
    <location>
        <begin position="224"/>
        <end position="225"/>
    </location>
    <ligand>
        <name>L-ornithine</name>
        <dbReference type="ChEBI" id="CHEBI:46911"/>
    </ligand>
</feature>
<evidence type="ECO:0000256" key="2">
    <source>
        <dbReference type="ARBA" id="ARBA00007805"/>
    </source>
</evidence>
<feature type="binding site" evidence="6">
    <location>
        <position position="220"/>
    </location>
    <ligand>
        <name>L-ornithine</name>
        <dbReference type="ChEBI" id="CHEBI:46911"/>
    </ligand>
</feature>
<dbReference type="NCBIfam" id="TIGR00658">
    <property type="entry name" value="orni_carb_tr"/>
    <property type="match status" value="1"/>
</dbReference>
<feature type="binding site" evidence="6">
    <location>
        <position position="288"/>
    </location>
    <ligand>
        <name>carbamoyl phosphate</name>
        <dbReference type="ChEBI" id="CHEBI:58228"/>
    </ligand>
</feature>
<comment type="caution">
    <text evidence="9">The sequence shown here is derived from an EMBL/GenBank/DDBJ whole genome shotgun (WGS) entry which is preliminary data.</text>
</comment>
<dbReference type="InterPro" id="IPR006130">
    <property type="entry name" value="Asp/Orn_carbamoylTrfase"/>
</dbReference>
<name>A0A7C4NTN3_9BACT</name>
<proteinExistence type="inferred from homology"/>
<sequence>MKGRHFIRIWDLKKEEALGLINRALELKKNKNWERKFIGKILGLIFEKPSTRTRISFESAMIKWGGSSIFLSSKDLQLSRGEPIKDTARVISRYIDILVLRTYKQETIEEFAKYSSIPVINGLSDRFHPCQVLSDIMTVIEKGKDLYRDKIVWIGDGNNVAQSWIEASALLGFKLVLACPKGFEPEEKLLKEAKEIYKAQIEIVENPEEAIKGAEVINTDVWVSMGQEEESEKRRLAFKNFQVNNELLKLADPSAIVLHCLPAHRDEEITEEVLEGHQSVVWDQAENKMWLHMALIEFLLESNYIY</sequence>
<dbReference type="EC" id="2.1.3.3" evidence="3 6"/>
<dbReference type="InterPro" id="IPR002292">
    <property type="entry name" value="Orn/put_carbamltrans"/>
</dbReference>
<dbReference type="NCBIfam" id="NF001986">
    <property type="entry name" value="PRK00779.1"/>
    <property type="match status" value="1"/>
</dbReference>
<feature type="binding site" evidence="6">
    <location>
        <begin position="260"/>
        <end position="261"/>
    </location>
    <ligand>
        <name>carbamoyl phosphate</name>
        <dbReference type="ChEBI" id="CHEBI:58228"/>
    </ligand>
</feature>
<protein>
    <recommendedName>
        <fullName evidence="3 6">Ornithine carbamoyltransferase</fullName>
        <shortName evidence="6">OTCase</shortName>
        <ecNumber evidence="3 6">2.1.3.3</ecNumber>
    </recommendedName>
</protein>
<feature type="binding site" evidence="6">
    <location>
        <position position="77"/>
    </location>
    <ligand>
        <name>carbamoyl phosphate</name>
        <dbReference type="ChEBI" id="CHEBI:58228"/>
    </ligand>
</feature>
<evidence type="ECO:0000256" key="6">
    <source>
        <dbReference type="HAMAP-Rule" id="MF_01109"/>
    </source>
</evidence>
<keyword evidence="4 6" id="KW-0808">Transferase</keyword>
<organism evidence="9">
    <name type="scientific">Thermodesulfobacterium geofontis</name>
    <dbReference type="NCBI Taxonomy" id="1295609"/>
    <lineage>
        <taxon>Bacteria</taxon>
        <taxon>Pseudomonadati</taxon>
        <taxon>Thermodesulfobacteriota</taxon>
        <taxon>Thermodesulfobacteria</taxon>
        <taxon>Thermodesulfobacteriales</taxon>
        <taxon>Thermodesulfobacteriaceae</taxon>
        <taxon>Thermodesulfobacterium</taxon>
    </lineage>
</organism>
<evidence type="ECO:0000259" key="8">
    <source>
        <dbReference type="Pfam" id="PF02729"/>
    </source>
</evidence>
<dbReference type="FunFam" id="3.40.50.1370:FF:000008">
    <property type="entry name" value="Ornithine carbamoyltransferase"/>
    <property type="match status" value="1"/>
</dbReference>
<feature type="binding site" evidence="6">
    <location>
        <begin position="50"/>
        <end position="53"/>
    </location>
    <ligand>
        <name>carbamoyl phosphate</name>
        <dbReference type="ChEBI" id="CHEBI:58228"/>
    </ligand>
</feature>
<dbReference type="InterPro" id="IPR024904">
    <property type="entry name" value="OTCase_ArgI"/>
</dbReference>
<feature type="binding site" evidence="6">
    <location>
        <position position="159"/>
    </location>
    <ligand>
        <name>L-ornithine</name>
        <dbReference type="ChEBI" id="CHEBI:46911"/>
    </ligand>
</feature>
<evidence type="ECO:0000313" key="9">
    <source>
        <dbReference type="EMBL" id="HGQ85222.1"/>
    </source>
</evidence>
<dbReference type="EMBL" id="DSZN01000042">
    <property type="protein sequence ID" value="HGQ85222.1"/>
    <property type="molecule type" value="Genomic_DNA"/>
</dbReference>
<accession>A0A7C4NTN3</accession>
<comment type="subcellular location">
    <subcellularLocation>
        <location evidence="6">Cytoplasm</location>
    </subcellularLocation>
</comment>
<dbReference type="GO" id="GO:0004585">
    <property type="term" value="F:ornithine carbamoyltransferase activity"/>
    <property type="evidence" value="ECO:0007669"/>
    <property type="project" value="UniProtKB-UniRule"/>
</dbReference>
<dbReference type="Pfam" id="PF00185">
    <property type="entry name" value="OTCace"/>
    <property type="match status" value="1"/>
</dbReference>
<feature type="binding site" evidence="6">
    <location>
        <position position="101"/>
    </location>
    <ligand>
        <name>carbamoyl phosphate</name>
        <dbReference type="ChEBI" id="CHEBI:58228"/>
    </ligand>
</feature>
<dbReference type="PROSITE" id="PS00097">
    <property type="entry name" value="CARBAMOYLTRANSFERASE"/>
    <property type="match status" value="1"/>
</dbReference>
<comment type="catalytic activity">
    <reaction evidence="5 6">
        <text>carbamoyl phosphate + L-ornithine = L-citrulline + phosphate + H(+)</text>
        <dbReference type="Rhea" id="RHEA:19513"/>
        <dbReference type="ChEBI" id="CHEBI:15378"/>
        <dbReference type="ChEBI" id="CHEBI:43474"/>
        <dbReference type="ChEBI" id="CHEBI:46911"/>
        <dbReference type="ChEBI" id="CHEBI:57743"/>
        <dbReference type="ChEBI" id="CHEBI:58228"/>
        <dbReference type="EC" id="2.1.3.3"/>
    </reaction>
</comment>
<dbReference type="InterPro" id="IPR006132">
    <property type="entry name" value="Asp/Orn_carbamoyltranf_P-bd"/>
</dbReference>
<dbReference type="PANTHER" id="PTHR45753:SF3">
    <property type="entry name" value="ORNITHINE TRANSCARBAMYLASE, MITOCHONDRIAL"/>
    <property type="match status" value="1"/>
</dbReference>
<dbReference type="GO" id="GO:0042450">
    <property type="term" value="P:L-arginine biosynthetic process via ornithine"/>
    <property type="evidence" value="ECO:0007669"/>
    <property type="project" value="UniProtKB-UniRule"/>
</dbReference>
<dbReference type="PRINTS" id="PR00102">
    <property type="entry name" value="OTCASE"/>
</dbReference>
<dbReference type="GO" id="GO:0016597">
    <property type="term" value="F:amino acid binding"/>
    <property type="evidence" value="ECO:0007669"/>
    <property type="project" value="InterPro"/>
</dbReference>
<dbReference type="SUPFAM" id="SSF53671">
    <property type="entry name" value="Aspartate/ornithine carbamoyltransferase"/>
    <property type="match status" value="1"/>
</dbReference>
<evidence type="ECO:0000256" key="1">
    <source>
        <dbReference type="ARBA" id="ARBA00004975"/>
    </source>
</evidence>
<evidence type="ECO:0000256" key="4">
    <source>
        <dbReference type="ARBA" id="ARBA00022679"/>
    </source>
</evidence>
<feature type="domain" description="Aspartate/ornithine carbamoyltransferase Asp/Orn-binding" evidence="7">
    <location>
        <begin position="150"/>
        <end position="298"/>
    </location>
</feature>
<keyword evidence="6" id="KW-0963">Cytoplasm</keyword>
<dbReference type="PANTHER" id="PTHR45753">
    <property type="entry name" value="ORNITHINE CARBAMOYLTRANSFERASE, MITOCHONDRIAL"/>
    <property type="match status" value="1"/>
</dbReference>
<dbReference type="AlphaFoldDB" id="A0A7C4NTN3"/>
<evidence type="ECO:0000259" key="7">
    <source>
        <dbReference type="Pfam" id="PF00185"/>
    </source>
</evidence>
<evidence type="ECO:0000256" key="5">
    <source>
        <dbReference type="ARBA" id="ARBA00048772"/>
    </source>
</evidence>
<feature type="domain" description="Aspartate/ornithine carbamoyltransferase carbamoyl-P binding" evidence="8">
    <location>
        <begin position="4"/>
        <end position="141"/>
    </location>
</feature>
<gene>
    <name evidence="9" type="primary">argF</name>
    <name evidence="9" type="ORF">ENT66_02295</name>
</gene>
<dbReference type="InterPro" id="IPR006131">
    <property type="entry name" value="Asp_carbamoyltransf_Asp/Orn-bd"/>
</dbReference>
<dbReference type="GO" id="GO:0005737">
    <property type="term" value="C:cytoplasm"/>
    <property type="evidence" value="ECO:0007669"/>
    <property type="project" value="UniProtKB-SubCell"/>
</dbReference>
<dbReference type="Gene3D" id="3.40.50.1370">
    <property type="entry name" value="Aspartate/ornithine carbamoyltransferase"/>
    <property type="match status" value="2"/>
</dbReference>
<comment type="similarity">
    <text evidence="2 6">Belongs to the aspartate/ornithine carbamoyltransferase superfamily. OTCase family.</text>
</comment>
<evidence type="ECO:0000256" key="3">
    <source>
        <dbReference type="ARBA" id="ARBA00013007"/>
    </source>
</evidence>